<keyword evidence="6 9" id="KW-0460">Magnesium</keyword>
<dbReference type="EC" id="2.7.7.3" evidence="9"/>
<comment type="catalytic activity">
    <reaction evidence="8 9">
        <text>(R)-4'-phosphopantetheine + ATP + H(+) = 3'-dephospho-CoA + diphosphate</text>
        <dbReference type="Rhea" id="RHEA:19801"/>
        <dbReference type="ChEBI" id="CHEBI:15378"/>
        <dbReference type="ChEBI" id="CHEBI:30616"/>
        <dbReference type="ChEBI" id="CHEBI:33019"/>
        <dbReference type="ChEBI" id="CHEBI:57328"/>
        <dbReference type="ChEBI" id="CHEBI:61723"/>
        <dbReference type="EC" id="2.7.7.3"/>
    </reaction>
</comment>
<dbReference type="AlphaFoldDB" id="A0A1G7X2A6"/>
<comment type="subcellular location">
    <subcellularLocation>
        <location evidence="9">Cytoplasm</location>
    </subcellularLocation>
</comment>
<name>A0A1G7X2A6_9BACT</name>
<evidence type="ECO:0000256" key="5">
    <source>
        <dbReference type="ARBA" id="ARBA00022840"/>
    </source>
</evidence>
<accession>A0A1G7X2A6</accession>
<feature type="binding site" evidence="9">
    <location>
        <position position="9"/>
    </location>
    <ligand>
        <name>substrate</name>
    </ligand>
</feature>
<dbReference type="Gene3D" id="3.40.50.620">
    <property type="entry name" value="HUPs"/>
    <property type="match status" value="1"/>
</dbReference>
<dbReference type="Pfam" id="PF01467">
    <property type="entry name" value="CTP_transf_like"/>
    <property type="match status" value="1"/>
</dbReference>
<evidence type="ECO:0000256" key="7">
    <source>
        <dbReference type="ARBA" id="ARBA00022993"/>
    </source>
</evidence>
<feature type="domain" description="Cytidyltransferase-like" evidence="10">
    <location>
        <begin position="5"/>
        <end position="135"/>
    </location>
</feature>
<evidence type="ECO:0000313" key="12">
    <source>
        <dbReference type="Proteomes" id="UP000198779"/>
    </source>
</evidence>
<organism evidence="11 12">
    <name type="scientific">Prevotella communis</name>
    <dbReference type="NCBI Taxonomy" id="2913614"/>
    <lineage>
        <taxon>Bacteria</taxon>
        <taxon>Pseudomonadati</taxon>
        <taxon>Bacteroidota</taxon>
        <taxon>Bacteroidia</taxon>
        <taxon>Bacteroidales</taxon>
        <taxon>Prevotellaceae</taxon>
        <taxon>Prevotella</taxon>
    </lineage>
</organism>
<dbReference type="Proteomes" id="UP000198779">
    <property type="component" value="Unassembled WGS sequence"/>
</dbReference>
<evidence type="ECO:0000256" key="1">
    <source>
        <dbReference type="ARBA" id="ARBA00022490"/>
    </source>
</evidence>
<feature type="binding site" evidence="9">
    <location>
        <position position="17"/>
    </location>
    <ligand>
        <name>ATP</name>
        <dbReference type="ChEBI" id="CHEBI:30616"/>
    </ligand>
</feature>
<comment type="subunit">
    <text evidence="9">Homohexamer.</text>
</comment>
<proteinExistence type="inferred from homology"/>
<keyword evidence="5 9" id="KW-0067">ATP-binding</keyword>
<comment type="function">
    <text evidence="9">Reversibly transfers an adenylyl group from ATP to 4'-phosphopantetheine, yielding dephospho-CoA (dPCoA) and pyrophosphate.</text>
</comment>
<dbReference type="NCBIfam" id="TIGR01510">
    <property type="entry name" value="coaD_prev_kdtB"/>
    <property type="match status" value="1"/>
</dbReference>
<dbReference type="SUPFAM" id="SSF52374">
    <property type="entry name" value="Nucleotidylyl transferase"/>
    <property type="match status" value="1"/>
</dbReference>
<comment type="pathway">
    <text evidence="9">Cofactor biosynthesis; coenzyme A biosynthesis; CoA from (R)-pantothenate: step 4/5.</text>
</comment>
<comment type="cofactor">
    <cofactor evidence="9">
        <name>Mg(2+)</name>
        <dbReference type="ChEBI" id="CHEBI:18420"/>
    </cofactor>
</comment>
<feature type="binding site" evidence="9">
    <location>
        <begin position="89"/>
        <end position="91"/>
    </location>
    <ligand>
        <name>ATP</name>
        <dbReference type="ChEBI" id="CHEBI:30616"/>
    </ligand>
</feature>
<dbReference type="PRINTS" id="PR01020">
    <property type="entry name" value="LPSBIOSNTHSS"/>
</dbReference>
<dbReference type="InterPro" id="IPR004821">
    <property type="entry name" value="Cyt_trans-like"/>
</dbReference>
<dbReference type="InterPro" id="IPR014729">
    <property type="entry name" value="Rossmann-like_a/b/a_fold"/>
</dbReference>
<keyword evidence="12" id="KW-1185">Reference proteome</keyword>
<dbReference type="NCBIfam" id="TIGR00125">
    <property type="entry name" value="cyt_tran_rel"/>
    <property type="match status" value="1"/>
</dbReference>
<sequence length="156" mass="17387">MKTGIFVGTFNPFTVGHDSIVTRALPLFDKLVIGVVGDHVQKPGIPPAAERIEAIRALYADEPRIEVKAYFGLAVDFARSEGARFIVKGVRSVKDFEYEREQADINRQLTNGEVETILLYSEPQYASVSSSMVRELQHFGVDVSPYLPSRNNDITI</sequence>
<feature type="site" description="Transition state stabilizer" evidence="9">
    <location>
        <position position="17"/>
    </location>
</feature>
<dbReference type="GO" id="GO:0015937">
    <property type="term" value="P:coenzyme A biosynthetic process"/>
    <property type="evidence" value="ECO:0007669"/>
    <property type="project" value="UniProtKB-UniRule"/>
</dbReference>
<evidence type="ECO:0000256" key="3">
    <source>
        <dbReference type="ARBA" id="ARBA00022695"/>
    </source>
</evidence>
<dbReference type="GO" id="GO:0005737">
    <property type="term" value="C:cytoplasm"/>
    <property type="evidence" value="ECO:0007669"/>
    <property type="project" value="UniProtKB-SubCell"/>
</dbReference>
<keyword evidence="3 9" id="KW-0548">Nucleotidyltransferase</keyword>
<evidence type="ECO:0000259" key="10">
    <source>
        <dbReference type="Pfam" id="PF01467"/>
    </source>
</evidence>
<keyword evidence="2 9" id="KW-0808">Transferase</keyword>
<evidence type="ECO:0000256" key="2">
    <source>
        <dbReference type="ARBA" id="ARBA00022679"/>
    </source>
</evidence>
<reference evidence="12" key="1">
    <citation type="submission" date="2016-10" db="EMBL/GenBank/DDBJ databases">
        <authorList>
            <person name="Varghese N."/>
            <person name="Submissions S."/>
        </authorList>
    </citation>
    <scope>NUCLEOTIDE SEQUENCE [LARGE SCALE GENOMIC DNA]</scope>
    <source>
        <strain evidence="12">BP1-148</strain>
    </source>
</reference>
<dbReference type="PANTHER" id="PTHR21342:SF1">
    <property type="entry name" value="PHOSPHOPANTETHEINE ADENYLYLTRANSFERASE"/>
    <property type="match status" value="1"/>
</dbReference>
<evidence type="ECO:0000256" key="6">
    <source>
        <dbReference type="ARBA" id="ARBA00022842"/>
    </source>
</evidence>
<evidence type="ECO:0000256" key="9">
    <source>
        <dbReference type="HAMAP-Rule" id="MF_00151"/>
    </source>
</evidence>
<keyword evidence="4 9" id="KW-0547">Nucleotide-binding</keyword>
<dbReference type="PANTHER" id="PTHR21342">
    <property type="entry name" value="PHOSPHOPANTETHEINE ADENYLYLTRANSFERASE"/>
    <property type="match status" value="1"/>
</dbReference>
<feature type="binding site" evidence="9">
    <location>
        <position position="99"/>
    </location>
    <ligand>
        <name>ATP</name>
        <dbReference type="ChEBI" id="CHEBI:30616"/>
    </ligand>
</feature>
<feature type="binding site" evidence="9">
    <location>
        <begin position="125"/>
        <end position="131"/>
    </location>
    <ligand>
        <name>ATP</name>
        <dbReference type="ChEBI" id="CHEBI:30616"/>
    </ligand>
</feature>
<protein>
    <recommendedName>
        <fullName evidence="9">Phosphopantetheine adenylyltransferase</fullName>
        <ecNumber evidence="9">2.7.7.3</ecNumber>
    </recommendedName>
    <alternativeName>
        <fullName evidence="9">Dephospho-CoA pyrophosphorylase</fullName>
    </alternativeName>
    <alternativeName>
        <fullName evidence="9">Pantetheine-phosphate adenylyltransferase</fullName>
        <shortName evidence="9">PPAT</shortName>
    </alternativeName>
</protein>
<comment type="caution">
    <text evidence="9">Lacks conserved residue(s) required for the propagation of feature annotation.</text>
</comment>
<evidence type="ECO:0000313" key="11">
    <source>
        <dbReference type="EMBL" id="SDG78324.1"/>
    </source>
</evidence>
<keyword evidence="1 9" id="KW-0963">Cytoplasm</keyword>
<dbReference type="RefSeq" id="WP_091817749.1">
    <property type="nucleotide sequence ID" value="NZ_FNCQ01000009.1"/>
</dbReference>
<keyword evidence="7 9" id="KW-0173">Coenzyme A biosynthesis</keyword>
<feature type="binding site" evidence="9">
    <location>
        <begin position="9"/>
        <end position="10"/>
    </location>
    <ligand>
        <name>ATP</name>
        <dbReference type="ChEBI" id="CHEBI:30616"/>
    </ligand>
</feature>
<dbReference type="EMBL" id="FNCQ01000009">
    <property type="protein sequence ID" value="SDG78324.1"/>
    <property type="molecule type" value="Genomic_DNA"/>
</dbReference>
<evidence type="ECO:0000256" key="8">
    <source>
        <dbReference type="ARBA" id="ARBA00029346"/>
    </source>
</evidence>
<dbReference type="InterPro" id="IPR001980">
    <property type="entry name" value="PPAT"/>
</dbReference>
<feature type="binding site" evidence="9">
    <location>
        <position position="74"/>
    </location>
    <ligand>
        <name>substrate</name>
    </ligand>
</feature>
<comment type="similarity">
    <text evidence="9">Belongs to the bacterial CoaD family.</text>
</comment>
<dbReference type="GO" id="GO:0004595">
    <property type="term" value="F:pantetheine-phosphate adenylyltransferase activity"/>
    <property type="evidence" value="ECO:0007669"/>
    <property type="project" value="UniProtKB-UniRule"/>
</dbReference>
<dbReference type="GO" id="GO:0005524">
    <property type="term" value="F:ATP binding"/>
    <property type="evidence" value="ECO:0007669"/>
    <property type="project" value="UniProtKB-KW"/>
</dbReference>
<dbReference type="HAMAP" id="MF_00151">
    <property type="entry name" value="PPAT_bact"/>
    <property type="match status" value="1"/>
</dbReference>
<gene>
    <name evidence="9" type="primary">coaD</name>
    <name evidence="11" type="ORF">SAMN04487901_10995</name>
</gene>
<evidence type="ECO:0000256" key="4">
    <source>
        <dbReference type="ARBA" id="ARBA00022741"/>
    </source>
</evidence>
<dbReference type="UniPathway" id="UPA00241">
    <property type="reaction ID" value="UER00355"/>
</dbReference>
<dbReference type="STRING" id="645274.SAMN04487901_10995"/>
<feature type="binding site" evidence="9">
    <location>
        <position position="88"/>
    </location>
    <ligand>
        <name>substrate</name>
    </ligand>
</feature>